<gene>
    <name evidence="4" type="ORF">AGLY_013545</name>
</gene>
<protein>
    <recommendedName>
        <fullName evidence="6">Choline/ethanolamine kinase</fullName>
    </recommendedName>
</protein>
<proteinExistence type="inferred from homology"/>
<organism evidence="4 5">
    <name type="scientific">Aphis glycines</name>
    <name type="common">Soybean aphid</name>
    <dbReference type="NCBI Taxonomy" id="307491"/>
    <lineage>
        <taxon>Eukaryota</taxon>
        <taxon>Metazoa</taxon>
        <taxon>Ecdysozoa</taxon>
        <taxon>Arthropoda</taxon>
        <taxon>Hexapoda</taxon>
        <taxon>Insecta</taxon>
        <taxon>Pterygota</taxon>
        <taxon>Neoptera</taxon>
        <taxon>Paraneoptera</taxon>
        <taxon>Hemiptera</taxon>
        <taxon>Sternorrhyncha</taxon>
        <taxon>Aphidomorpha</taxon>
        <taxon>Aphidoidea</taxon>
        <taxon>Aphididae</taxon>
        <taxon>Aphidini</taxon>
        <taxon>Aphis</taxon>
        <taxon>Aphis</taxon>
    </lineage>
</organism>
<dbReference type="EMBL" id="VYZN01000054">
    <property type="protein sequence ID" value="KAE9526897.1"/>
    <property type="molecule type" value="Genomic_DNA"/>
</dbReference>
<evidence type="ECO:0000256" key="3">
    <source>
        <dbReference type="ARBA" id="ARBA00038211"/>
    </source>
</evidence>
<keyword evidence="1" id="KW-0444">Lipid biosynthesis</keyword>
<dbReference type="Gene3D" id="3.30.200.20">
    <property type="entry name" value="Phosphorylase Kinase, domain 1"/>
    <property type="match status" value="1"/>
</dbReference>
<sequence>MFDSKRLVSNVRPFVRRMNIVKTKNFVIAVAVRLFKVVAGRMGVNGADKQGLAQYNDMFEMATRLCRSYLPGSWKKITNKDICVKRISGGLSNWLYRVTLLKGNAEPRDVLMRLYGQTHGENAIENIITESVIFTLLSERGLGPKLHGIFPGGRLEEYIPVSSFTFSNAFCSHYARSLKSEELSDPKLSLMIAEKMAELHQLNIPINKDSTWLWDTMDRWLQQPIKDINWSRDNMELDQILSTNLCDEARWLKKHLSKLRSPVVFCHNDLQEGNILMKENDPGCRSLCLIDYEYCAYNYRGFDIANHFVEWTYDYTNPIYPHYSVNRELFPTKDQQIEFLKRYSQCMENEESIELILNEVNHFILASHLFWGVWSIVNSRMSKITFGYREYAIERLKSYFKLKESLINNK</sequence>
<dbReference type="CDD" id="cd05156">
    <property type="entry name" value="ChoK_euk"/>
    <property type="match status" value="1"/>
</dbReference>
<comment type="similarity">
    <text evidence="3">Belongs to the choline/ethanolamine kinase family.</text>
</comment>
<keyword evidence="2" id="KW-1208">Phospholipid metabolism</keyword>
<keyword evidence="5" id="KW-1185">Reference proteome</keyword>
<dbReference type="Proteomes" id="UP000475862">
    <property type="component" value="Unassembled WGS sequence"/>
</dbReference>
<evidence type="ECO:0000313" key="5">
    <source>
        <dbReference type="Proteomes" id="UP000475862"/>
    </source>
</evidence>
<dbReference type="Pfam" id="PF01633">
    <property type="entry name" value="Choline_kinase"/>
    <property type="match status" value="1"/>
</dbReference>
<dbReference type="InterPro" id="IPR011009">
    <property type="entry name" value="Kinase-like_dom_sf"/>
</dbReference>
<comment type="caution">
    <text evidence="4">The sequence shown here is derived from an EMBL/GenBank/DDBJ whole genome shotgun (WGS) entry which is preliminary data.</text>
</comment>
<accession>A0A6G0T6S8</accession>
<dbReference type="GO" id="GO:0005737">
    <property type="term" value="C:cytoplasm"/>
    <property type="evidence" value="ECO:0007669"/>
    <property type="project" value="TreeGrafter"/>
</dbReference>
<dbReference type="GO" id="GO:0004103">
    <property type="term" value="F:choline kinase activity"/>
    <property type="evidence" value="ECO:0007669"/>
    <property type="project" value="TreeGrafter"/>
</dbReference>
<reference evidence="4 5" key="1">
    <citation type="submission" date="2019-08" db="EMBL/GenBank/DDBJ databases">
        <title>The genome of the soybean aphid Biotype 1, its phylome, world population structure and adaptation to the North American continent.</title>
        <authorList>
            <person name="Giordano R."/>
            <person name="Donthu R.K."/>
            <person name="Hernandez A.G."/>
            <person name="Wright C.L."/>
            <person name="Zimin A.V."/>
        </authorList>
    </citation>
    <scope>NUCLEOTIDE SEQUENCE [LARGE SCALE GENOMIC DNA]</scope>
    <source>
        <tissue evidence="4">Whole aphids</tissue>
    </source>
</reference>
<dbReference type="GO" id="GO:0006646">
    <property type="term" value="P:phosphatidylethanolamine biosynthetic process"/>
    <property type="evidence" value="ECO:0007669"/>
    <property type="project" value="TreeGrafter"/>
</dbReference>
<keyword evidence="1" id="KW-0594">Phospholipid biosynthesis</keyword>
<dbReference type="PANTHER" id="PTHR22603">
    <property type="entry name" value="CHOLINE/ETHANOALAMINE KINASE"/>
    <property type="match status" value="1"/>
</dbReference>
<dbReference type="Gene3D" id="3.90.1200.10">
    <property type="match status" value="1"/>
</dbReference>
<evidence type="ECO:0000256" key="1">
    <source>
        <dbReference type="ARBA" id="ARBA00023209"/>
    </source>
</evidence>
<dbReference type="OrthoDB" id="3649325at2759"/>
<dbReference type="SUPFAM" id="SSF56112">
    <property type="entry name" value="Protein kinase-like (PK-like)"/>
    <property type="match status" value="1"/>
</dbReference>
<keyword evidence="1" id="KW-0443">Lipid metabolism</keyword>
<evidence type="ECO:0008006" key="6">
    <source>
        <dbReference type="Google" id="ProtNLM"/>
    </source>
</evidence>
<name>A0A6G0T6S8_APHGL</name>
<dbReference type="PANTHER" id="PTHR22603:SF93">
    <property type="entry name" value="RE24176P"/>
    <property type="match status" value="1"/>
</dbReference>
<evidence type="ECO:0000313" key="4">
    <source>
        <dbReference type="EMBL" id="KAE9526897.1"/>
    </source>
</evidence>
<dbReference type="AlphaFoldDB" id="A0A6G0T6S8"/>
<evidence type="ECO:0000256" key="2">
    <source>
        <dbReference type="ARBA" id="ARBA00023264"/>
    </source>
</evidence>
<dbReference type="GO" id="GO:0004305">
    <property type="term" value="F:ethanolamine kinase activity"/>
    <property type="evidence" value="ECO:0007669"/>
    <property type="project" value="TreeGrafter"/>
</dbReference>